<feature type="chain" id="PRO_5046085593" evidence="2">
    <location>
        <begin position="34"/>
        <end position="354"/>
    </location>
</feature>
<dbReference type="RefSeq" id="WP_379779921.1">
    <property type="nucleotide sequence ID" value="NZ_JBHSMU010000004.1"/>
</dbReference>
<accession>A0ABW0KZA9</accession>
<keyword evidence="1 2" id="KW-0732">Signal</keyword>
<name>A0ABW0KZA9_9BURK</name>
<feature type="signal peptide" evidence="2">
    <location>
        <begin position="1"/>
        <end position="33"/>
    </location>
</feature>
<protein>
    <submittedName>
        <fullName evidence="3">DctP family TRAP transporter solute-binding subunit</fullName>
    </submittedName>
</protein>
<dbReference type="Pfam" id="PF03480">
    <property type="entry name" value="DctP"/>
    <property type="match status" value="1"/>
</dbReference>
<sequence>MLETLYNRAASLARRMFPLVGLVAVQAAQVANAAAPVQQTAPRQLDIADYRAYLADDHPVRQGMRKFADEVAAASGGALQVRVRTDALPGSPAQQLAALRAGSSAAPAFMLVAGTGLAPLVPEFTLLDLPFLVQDEAQADGLLDGAFGTALLGRLAPAGLVGLAWWENGFRQITSSRGPVRGQQDLAGLHLRVIGEPVFLDTFRAFGARPVPLPFGELHAALRAGRVDAQDNFISQILAGRLYEVQSSLSLTNHSYSPLVVVANADAWRSLSAAQQQVVRAAALEAGRLQRAAARAEAQAARNELARRGLAVSTPPAAELARLRAVSAPLRERYFDQYGKALRPLYQAATGQAR</sequence>
<dbReference type="EMBL" id="JBHSMU010000004">
    <property type="protein sequence ID" value="MFC5458754.1"/>
    <property type="molecule type" value="Genomic_DNA"/>
</dbReference>
<dbReference type="Proteomes" id="UP001596050">
    <property type="component" value="Unassembled WGS sequence"/>
</dbReference>
<gene>
    <name evidence="3" type="ORF">ACFPN5_02880</name>
</gene>
<dbReference type="InterPro" id="IPR004682">
    <property type="entry name" value="TRAP_DctP"/>
</dbReference>
<keyword evidence="4" id="KW-1185">Reference proteome</keyword>
<dbReference type="PANTHER" id="PTHR33376:SF18">
    <property type="entry name" value="2,3-DIKETO-L-GULONATE-BINDING PERIPLASMIC PROTEIN YIAO"/>
    <property type="match status" value="1"/>
</dbReference>
<dbReference type="NCBIfam" id="TIGR00787">
    <property type="entry name" value="dctP"/>
    <property type="match status" value="1"/>
</dbReference>
<dbReference type="PANTHER" id="PTHR33376">
    <property type="match status" value="1"/>
</dbReference>
<dbReference type="Gene3D" id="3.40.190.170">
    <property type="entry name" value="Bacterial extracellular solute-binding protein, family 7"/>
    <property type="match status" value="1"/>
</dbReference>
<dbReference type="PIRSF" id="PIRSF006470">
    <property type="entry name" value="DctB"/>
    <property type="match status" value="1"/>
</dbReference>
<dbReference type="InterPro" id="IPR038404">
    <property type="entry name" value="TRAP_DctP_sf"/>
</dbReference>
<proteinExistence type="predicted"/>
<reference evidence="4" key="1">
    <citation type="journal article" date="2019" name="Int. J. Syst. Evol. Microbiol.">
        <title>The Global Catalogue of Microorganisms (GCM) 10K type strain sequencing project: providing services to taxonomists for standard genome sequencing and annotation.</title>
        <authorList>
            <consortium name="The Broad Institute Genomics Platform"/>
            <consortium name="The Broad Institute Genome Sequencing Center for Infectious Disease"/>
            <person name="Wu L."/>
            <person name="Ma J."/>
        </authorList>
    </citation>
    <scope>NUCLEOTIDE SEQUENCE [LARGE SCALE GENOMIC DNA]</scope>
    <source>
        <strain evidence="4">KACC 12649</strain>
    </source>
</reference>
<evidence type="ECO:0000256" key="2">
    <source>
        <dbReference type="SAM" id="SignalP"/>
    </source>
</evidence>
<dbReference type="NCBIfam" id="NF037995">
    <property type="entry name" value="TRAP_S1"/>
    <property type="match status" value="1"/>
</dbReference>
<comment type="caution">
    <text evidence="3">The sequence shown here is derived from an EMBL/GenBank/DDBJ whole genome shotgun (WGS) entry which is preliminary data.</text>
</comment>
<dbReference type="InterPro" id="IPR018389">
    <property type="entry name" value="DctP_fam"/>
</dbReference>
<evidence type="ECO:0000313" key="3">
    <source>
        <dbReference type="EMBL" id="MFC5458754.1"/>
    </source>
</evidence>
<organism evidence="3 4">
    <name type="scientific">Massilia niabensis</name>
    <dbReference type="NCBI Taxonomy" id="544910"/>
    <lineage>
        <taxon>Bacteria</taxon>
        <taxon>Pseudomonadati</taxon>
        <taxon>Pseudomonadota</taxon>
        <taxon>Betaproteobacteria</taxon>
        <taxon>Burkholderiales</taxon>
        <taxon>Oxalobacteraceae</taxon>
        <taxon>Telluria group</taxon>
        <taxon>Massilia</taxon>
    </lineage>
</organism>
<evidence type="ECO:0000256" key="1">
    <source>
        <dbReference type="ARBA" id="ARBA00022729"/>
    </source>
</evidence>
<evidence type="ECO:0000313" key="4">
    <source>
        <dbReference type="Proteomes" id="UP001596050"/>
    </source>
</evidence>